<evidence type="ECO:0008006" key="4">
    <source>
        <dbReference type="Google" id="ProtNLM"/>
    </source>
</evidence>
<gene>
    <name evidence="2" type="ORF">V1I91_17420</name>
</gene>
<keyword evidence="3" id="KW-1185">Reference proteome</keyword>
<organism evidence="2 3">
    <name type="scientific">Maribacter cobaltidurans</name>
    <dbReference type="NCBI Taxonomy" id="1178778"/>
    <lineage>
        <taxon>Bacteria</taxon>
        <taxon>Pseudomonadati</taxon>
        <taxon>Bacteroidota</taxon>
        <taxon>Flavobacteriia</taxon>
        <taxon>Flavobacteriales</taxon>
        <taxon>Flavobacteriaceae</taxon>
        <taxon>Maribacter</taxon>
    </lineage>
</organism>
<feature type="transmembrane region" description="Helical" evidence="1">
    <location>
        <begin position="77"/>
        <end position="95"/>
    </location>
</feature>
<dbReference type="Proteomes" id="UP001356308">
    <property type="component" value="Unassembled WGS sequence"/>
</dbReference>
<proteinExistence type="predicted"/>
<protein>
    <recommendedName>
        <fullName evidence="4">Competence protein</fullName>
    </recommendedName>
</protein>
<keyword evidence="1" id="KW-1133">Transmembrane helix</keyword>
<dbReference type="EMBL" id="JAZDDG010000008">
    <property type="protein sequence ID" value="MEE1977862.1"/>
    <property type="molecule type" value="Genomic_DNA"/>
</dbReference>
<comment type="caution">
    <text evidence="2">The sequence shown here is derived from an EMBL/GenBank/DDBJ whole genome shotgun (WGS) entry which is preliminary data.</text>
</comment>
<name>A0ABU7IXY8_9FLAO</name>
<keyword evidence="1" id="KW-0472">Membrane</keyword>
<dbReference type="RefSeq" id="WP_272652542.1">
    <property type="nucleotide sequence ID" value="NZ_JAZDDG010000008.1"/>
</dbReference>
<evidence type="ECO:0000313" key="3">
    <source>
        <dbReference type="Proteomes" id="UP001356308"/>
    </source>
</evidence>
<reference evidence="2 3" key="1">
    <citation type="submission" date="2024-01" db="EMBL/GenBank/DDBJ databases">
        <title>Maribacter spp. originated from different algae showed divergent polysaccharides utilization ability.</title>
        <authorList>
            <person name="Wang H."/>
            <person name="Wu Y."/>
        </authorList>
    </citation>
    <scope>NUCLEOTIDE SEQUENCE [LARGE SCALE GENOMIC DNA]</scope>
    <source>
        <strain evidence="2 3">PR1</strain>
    </source>
</reference>
<sequence length="106" mass="11889">MKEEDYKAIIGKSEVNTNVDFTDKLMSKIESRTQLEKQVEFWSVRQIAVGFVLIAVISGFLSYNISVLFVIKSSAAIPLLWSLILLLGLSYLLSINRCQSSLSSKI</sequence>
<accession>A0ABU7IXY8</accession>
<evidence type="ECO:0000256" key="1">
    <source>
        <dbReference type="SAM" id="Phobius"/>
    </source>
</evidence>
<keyword evidence="1" id="KW-0812">Transmembrane</keyword>
<evidence type="ECO:0000313" key="2">
    <source>
        <dbReference type="EMBL" id="MEE1977862.1"/>
    </source>
</evidence>
<feature type="transmembrane region" description="Helical" evidence="1">
    <location>
        <begin position="47"/>
        <end position="71"/>
    </location>
</feature>